<dbReference type="RefSeq" id="WP_377966775.1">
    <property type="nucleotide sequence ID" value="NZ_JBHZOL010000091.1"/>
</dbReference>
<reference evidence="6 7" key="1">
    <citation type="submission" date="2024-10" db="EMBL/GenBank/DDBJ databases">
        <authorList>
            <person name="Ratan Roy A."/>
            <person name="Morales Sandoval P.H."/>
            <person name="De Los Santos Villalobos S."/>
            <person name="Chakraborty S."/>
            <person name="Mukherjee J."/>
        </authorList>
    </citation>
    <scope>NUCLEOTIDE SEQUENCE [LARGE SCALE GENOMIC DNA]</scope>
    <source>
        <strain evidence="6 7">S1</strain>
    </source>
</reference>
<gene>
    <name evidence="6" type="ORF">ACFVKH_15800</name>
</gene>
<dbReference type="PROSITE" id="PS51257">
    <property type="entry name" value="PROKAR_LIPOPROTEIN"/>
    <property type="match status" value="1"/>
</dbReference>
<evidence type="ECO:0000256" key="2">
    <source>
        <dbReference type="ARBA" id="ARBA00022448"/>
    </source>
</evidence>
<name>A0ABW6IJB2_9CYAN</name>
<dbReference type="SUPFAM" id="SSF53850">
    <property type="entry name" value="Periplasmic binding protein-like II"/>
    <property type="match status" value="1"/>
</dbReference>
<keyword evidence="4" id="KW-0574">Periplasm</keyword>
<evidence type="ECO:0000256" key="3">
    <source>
        <dbReference type="ARBA" id="ARBA00022729"/>
    </source>
</evidence>
<evidence type="ECO:0000256" key="1">
    <source>
        <dbReference type="ARBA" id="ARBA00004418"/>
    </source>
</evidence>
<dbReference type="EMBL" id="JBHZOL010000091">
    <property type="protein sequence ID" value="MFE4107752.1"/>
    <property type="molecule type" value="Genomic_DNA"/>
</dbReference>
<evidence type="ECO:0000256" key="5">
    <source>
        <dbReference type="SAM" id="SignalP"/>
    </source>
</evidence>
<dbReference type="Pfam" id="PF13343">
    <property type="entry name" value="SBP_bac_6"/>
    <property type="match status" value="1"/>
</dbReference>
<keyword evidence="2" id="KW-0813">Transport</keyword>
<sequence>MKRRSLLVATAALATNALLSACSQTDTDALKIELLANSFPPQLLRVFRQELLTTQSCEFDSQEQMSELYAQLQRWVKVSAEPSSRWPIRSPIRRSTTPTPADLVTLGDYWLTSAIQQALIRPFSAAQVQSWPELSPRWSELVKRDRQGYLAPAGEVWGVPYRWGSLALVYRDRPFESLGWQPQTWQDLWRPELRGKISLPNHPRIVIGLVLKQLAQSANSSNFAAFLPQLTASLQSLHRQVKFYSSNHALQALVSNDTWLAVGWTTDVLPVMQQYRQLRAAIPPSGTLLTADVWVQPAGAIAETGSDVSPLSDLGQQWLAFCWRADVATQLSLSTYGASPRFATRSDASLPPALRNHPLLLPGADIFAKSEFLQPLPTDSEQAYAQLWAEIRQSS</sequence>
<feature type="signal peptide" evidence="5">
    <location>
        <begin position="1"/>
        <end position="20"/>
    </location>
</feature>
<comment type="caution">
    <text evidence="6">The sequence shown here is derived from an EMBL/GenBank/DDBJ whole genome shotgun (WGS) entry which is preliminary data.</text>
</comment>
<feature type="chain" id="PRO_5047070436" evidence="5">
    <location>
        <begin position="21"/>
        <end position="395"/>
    </location>
</feature>
<organism evidence="6 7">
    <name type="scientific">Almyronema epifaneia S1</name>
    <dbReference type="NCBI Taxonomy" id="2991925"/>
    <lineage>
        <taxon>Bacteria</taxon>
        <taxon>Bacillati</taxon>
        <taxon>Cyanobacteriota</taxon>
        <taxon>Cyanophyceae</taxon>
        <taxon>Nodosilineales</taxon>
        <taxon>Nodosilineaceae</taxon>
        <taxon>Almyronema</taxon>
        <taxon>Almyronema epifaneia</taxon>
    </lineage>
</organism>
<dbReference type="PRINTS" id="PR00909">
    <property type="entry name" value="SPERMDNBNDNG"/>
</dbReference>
<accession>A0ABW6IJB2</accession>
<evidence type="ECO:0000313" key="7">
    <source>
        <dbReference type="Proteomes" id="UP001600165"/>
    </source>
</evidence>
<dbReference type="InterPro" id="IPR001188">
    <property type="entry name" value="Sperm_putr-bd"/>
</dbReference>
<dbReference type="PANTHER" id="PTHR30222">
    <property type="entry name" value="SPERMIDINE/PUTRESCINE-BINDING PERIPLASMIC PROTEIN"/>
    <property type="match status" value="1"/>
</dbReference>
<keyword evidence="3 5" id="KW-0732">Signal</keyword>
<evidence type="ECO:0000313" key="6">
    <source>
        <dbReference type="EMBL" id="MFE4107752.1"/>
    </source>
</evidence>
<protein>
    <submittedName>
        <fullName evidence="6">Extracellular solute-binding protein</fullName>
    </submittedName>
</protein>
<evidence type="ECO:0000256" key="4">
    <source>
        <dbReference type="ARBA" id="ARBA00022764"/>
    </source>
</evidence>
<keyword evidence="7" id="KW-1185">Reference proteome</keyword>
<proteinExistence type="predicted"/>
<dbReference type="Gene3D" id="3.40.190.10">
    <property type="entry name" value="Periplasmic binding protein-like II"/>
    <property type="match status" value="2"/>
</dbReference>
<dbReference type="PANTHER" id="PTHR30222:SF17">
    <property type="entry name" value="SPERMIDINE_PUTRESCINE-BINDING PERIPLASMIC PROTEIN"/>
    <property type="match status" value="1"/>
</dbReference>
<comment type="subcellular location">
    <subcellularLocation>
        <location evidence="1">Periplasm</location>
    </subcellularLocation>
</comment>
<dbReference type="Proteomes" id="UP001600165">
    <property type="component" value="Unassembled WGS sequence"/>
</dbReference>